<sequence length="237" mass="27314">MQIANVLQFKEIETAKQFVVDEMLQLWRNDGRTLVITFSSETYIESVLKALHQKSEDACVELVKFDDESSLYTQLAQLAAHRFRHVVVFNSFHRLTSLDDLDAHLSRLLDEQGMLHLSWPAQSVLGYTSELKEIDIARQVTDRLCQSFDMLRKSDQAYLQVLQSFHCQRLSKFDFNLAFDDLDAIKSWHQGGADLLFGAEAERAEEKEVFYAALFEHYQSGRYQACMTTSVADLTLK</sequence>
<evidence type="ECO:0000313" key="2">
    <source>
        <dbReference type="Proteomes" id="UP000235778"/>
    </source>
</evidence>
<name>A0A2N7BJ41_9VIBR</name>
<proteinExistence type="predicted"/>
<comment type="caution">
    <text evidence="1">The sequence shown here is derived from an EMBL/GenBank/DDBJ whole genome shotgun (WGS) entry which is preliminary data.</text>
</comment>
<dbReference type="EMBL" id="MCSI01000176">
    <property type="protein sequence ID" value="PME56554.1"/>
    <property type="molecule type" value="Genomic_DNA"/>
</dbReference>
<accession>A0A2N7BJ41</accession>
<reference evidence="2" key="1">
    <citation type="submission" date="2016-07" db="EMBL/GenBank/DDBJ databases">
        <title>Nontailed viruses are major unrecognized killers of bacteria in the ocean.</title>
        <authorList>
            <person name="Kauffman K."/>
            <person name="Hussain F."/>
            <person name="Yang J."/>
            <person name="Arevalo P."/>
            <person name="Brown J."/>
            <person name="Cutler M."/>
            <person name="Kelly L."/>
            <person name="Polz M.F."/>
        </authorList>
    </citation>
    <scope>NUCLEOTIDE SEQUENCE [LARGE SCALE GENOMIC DNA]</scope>
    <source>
        <strain evidence="2">10N.286.55.C1</strain>
    </source>
</reference>
<dbReference type="AlphaFoldDB" id="A0A2N7BJ41"/>
<dbReference type="Proteomes" id="UP000235778">
    <property type="component" value="Unassembled WGS sequence"/>
</dbReference>
<evidence type="ECO:0000313" key="1">
    <source>
        <dbReference type="EMBL" id="PME56554.1"/>
    </source>
</evidence>
<organism evidence="1 2">
    <name type="scientific">Vibrio lentus</name>
    <dbReference type="NCBI Taxonomy" id="136468"/>
    <lineage>
        <taxon>Bacteria</taxon>
        <taxon>Pseudomonadati</taxon>
        <taxon>Pseudomonadota</taxon>
        <taxon>Gammaproteobacteria</taxon>
        <taxon>Vibrionales</taxon>
        <taxon>Vibrionaceae</taxon>
        <taxon>Vibrio</taxon>
    </lineage>
</organism>
<protein>
    <submittedName>
        <fullName evidence="1">Uncharacterized protein</fullName>
    </submittedName>
</protein>
<gene>
    <name evidence="1" type="ORF">BCV30_19095</name>
</gene>
<dbReference type="RefSeq" id="WP_102269144.1">
    <property type="nucleotide sequence ID" value="NZ_MCSH01000172.1"/>
</dbReference>